<reference evidence="1" key="1">
    <citation type="submission" date="2015-04" db="UniProtKB">
        <authorList>
            <consortium name="EnsemblPlants"/>
        </authorList>
    </citation>
    <scope>IDENTIFICATION</scope>
    <source>
        <strain evidence="1">SL10</strain>
    </source>
</reference>
<evidence type="ECO:0000313" key="2">
    <source>
        <dbReference type="Proteomes" id="UP000006591"/>
    </source>
</evidence>
<dbReference type="AlphaFoldDB" id="A0A0E0ITY0"/>
<sequence length="68" mass="7583">MVRCEIRDCIGYAIELGMATSEDDRGDGAYGGCSQRRQRQKYAIFGERSRAAALQERGGGAEEILRQR</sequence>
<dbReference type="Gramene" id="ONIVA10G14360.1">
    <property type="protein sequence ID" value="ONIVA10G14360.1"/>
    <property type="gene ID" value="ONIVA10G14360"/>
</dbReference>
<proteinExistence type="predicted"/>
<accession>A0A0E0ITY0</accession>
<protein>
    <submittedName>
        <fullName evidence="1">Uncharacterized protein</fullName>
    </submittedName>
</protein>
<name>A0A0E0ITY0_ORYNI</name>
<dbReference type="HOGENOM" id="CLU_2798318_0_0_1"/>
<dbReference type="EnsemblPlants" id="ONIVA10G14360.1">
    <property type="protein sequence ID" value="ONIVA10G14360.1"/>
    <property type="gene ID" value="ONIVA10G14360"/>
</dbReference>
<organism evidence="1">
    <name type="scientific">Oryza nivara</name>
    <name type="common">Indian wild rice</name>
    <name type="synonym">Oryza sativa f. spontanea</name>
    <dbReference type="NCBI Taxonomy" id="4536"/>
    <lineage>
        <taxon>Eukaryota</taxon>
        <taxon>Viridiplantae</taxon>
        <taxon>Streptophyta</taxon>
        <taxon>Embryophyta</taxon>
        <taxon>Tracheophyta</taxon>
        <taxon>Spermatophyta</taxon>
        <taxon>Magnoliopsida</taxon>
        <taxon>Liliopsida</taxon>
        <taxon>Poales</taxon>
        <taxon>Poaceae</taxon>
        <taxon>BOP clade</taxon>
        <taxon>Oryzoideae</taxon>
        <taxon>Oryzeae</taxon>
        <taxon>Oryzinae</taxon>
        <taxon>Oryza</taxon>
    </lineage>
</organism>
<reference evidence="1" key="2">
    <citation type="submission" date="2018-04" db="EMBL/GenBank/DDBJ databases">
        <title>OnivRS2 (Oryza nivara Reference Sequence Version 2).</title>
        <authorList>
            <person name="Zhang J."/>
            <person name="Kudrna D."/>
            <person name="Lee S."/>
            <person name="Talag J."/>
            <person name="Rajasekar S."/>
            <person name="Welchert J."/>
            <person name="Hsing Y.-I."/>
            <person name="Wing R.A."/>
        </authorList>
    </citation>
    <scope>NUCLEOTIDE SEQUENCE [LARGE SCALE GENOMIC DNA]</scope>
</reference>
<evidence type="ECO:0000313" key="1">
    <source>
        <dbReference type="EnsemblPlants" id="ONIVA10G14360.1"/>
    </source>
</evidence>
<dbReference type="Proteomes" id="UP000006591">
    <property type="component" value="Chromosome 10"/>
</dbReference>
<keyword evidence="2" id="KW-1185">Reference proteome</keyword>